<proteinExistence type="predicted"/>
<evidence type="ECO:0000313" key="3">
    <source>
        <dbReference type="Proteomes" id="UP001497623"/>
    </source>
</evidence>
<dbReference type="Proteomes" id="UP001497623">
    <property type="component" value="Unassembled WGS sequence"/>
</dbReference>
<reference evidence="2 3" key="1">
    <citation type="submission" date="2024-05" db="EMBL/GenBank/DDBJ databases">
        <authorList>
            <person name="Wallberg A."/>
        </authorList>
    </citation>
    <scope>NUCLEOTIDE SEQUENCE [LARGE SCALE GENOMIC DNA]</scope>
</reference>
<accession>A0AAV2QYK4</accession>
<gene>
    <name evidence="2" type="ORF">MNOR_LOCUS18695</name>
</gene>
<protein>
    <submittedName>
        <fullName evidence="2">Uncharacterized protein</fullName>
    </submittedName>
</protein>
<feature type="non-terminal residue" evidence="2">
    <location>
        <position position="1"/>
    </location>
</feature>
<dbReference type="AlphaFoldDB" id="A0AAV2QYK4"/>
<feature type="compositionally biased region" description="Basic and acidic residues" evidence="1">
    <location>
        <begin position="18"/>
        <end position="28"/>
    </location>
</feature>
<name>A0AAV2QYK4_MEGNR</name>
<feature type="region of interest" description="Disordered" evidence="1">
    <location>
        <begin position="1"/>
        <end position="45"/>
    </location>
</feature>
<feature type="non-terminal residue" evidence="2">
    <location>
        <position position="101"/>
    </location>
</feature>
<comment type="caution">
    <text evidence="2">The sequence shown here is derived from an EMBL/GenBank/DDBJ whole genome shotgun (WGS) entry which is preliminary data.</text>
</comment>
<dbReference type="EMBL" id="CAXKWB010013512">
    <property type="protein sequence ID" value="CAL4108019.1"/>
    <property type="molecule type" value="Genomic_DNA"/>
</dbReference>
<evidence type="ECO:0000313" key="2">
    <source>
        <dbReference type="EMBL" id="CAL4108019.1"/>
    </source>
</evidence>
<evidence type="ECO:0000256" key="1">
    <source>
        <dbReference type="SAM" id="MobiDB-lite"/>
    </source>
</evidence>
<keyword evidence="3" id="KW-1185">Reference proteome</keyword>
<sequence>REDLLHGSSAIPSAATTEHSKMVMDAKTHNSNPPPGGGWVSPGSPGGGCDIKSAVGAASAAEGNGFLIGGVDCLPRKMQANYSKLVQAPDGGWGWCVLIAN</sequence>
<organism evidence="2 3">
    <name type="scientific">Meganyctiphanes norvegica</name>
    <name type="common">Northern krill</name>
    <name type="synonym">Thysanopoda norvegica</name>
    <dbReference type="NCBI Taxonomy" id="48144"/>
    <lineage>
        <taxon>Eukaryota</taxon>
        <taxon>Metazoa</taxon>
        <taxon>Ecdysozoa</taxon>
        <taxon>Arthropoda</taxon>
        <taxon>Crustacea</taxon>
        <taxon>Multicrustacea</taxon>
        <taxon>Malacostraca</taxon>
        <taxon>Eumalacostraca</taxon>
        <taxon>Eucarida</taxon>
        <taxon>Euphausiacea</taxon>
        <taxon>Euphausiidae</taxon>
        <taxon>Meganyctiphanes</taxon>
    </lineage>
</organism>